<gene>
    <name evidence="11" type="primary">aroK</name>
    <name evidence="12" type="ORF">SAMN05421578_101480</name>
</gene>
<feature type="binding site" evidence="11">
    <location>
        <position position="139"/>
    </location>
    <ligand>
        <name>substrate</name>
    </ligand>
</feature>
<dbReference type="EC" id="2.7.1.71" evidence="3 11"/>
<comment type="subunit">
    <text evidence="11">Monomer.</text>
</comment>
<keyword evidence="13" id="KW-1185">Reference proteome</keyword>
<dbReference type="InterPro" id="IPR027417">
    <property type="entry name" value="P-loop_NTPase"/>
</dbReference>
<evidence type="ECO:0000256" key="9">
    <source>
        <dbReference type="ARBA" id="ARBA00023141"/>
    </source>
</evidence>
<comment type="subcellular location">
    <subcellularLocation>
        <location evidence="11">Cytoplasm</location>
    </subcellularLocation>
</comment>
<keyword evidence="6 11" id="KW-0547">Nucleotide-binding</keyword>
<keyword evidence="11" id="KW-0963">Cytoplasm</keyword>
<feature type="binding site" evidence="11">
    <location>
        <position position="121"/>
    </location>
    <ligand>
        <name>ATP</name>
        <dbReference type="ChEBI" id="CHEBI:30616"/>
    </ligand>
</feature>
<feature type="binding site" evidence="11">
    <location>
        <position position="37"/>
    </location>
    <ligand>
        <name>substrate</name>
    </ligand>
</feature>
<keyword evidence="8 11" id="KW-0067">ATP-binding</keyword>
<comment type="catalytic activity">
    <reaction evidence="10 11">
        <text>shikimate + ATP = 3-phosphoshikimate + ADP + H(+)</text>
        <dbReference type="Rhea" id="RHEA:13121"/>
        <dbReference type="ChEBI" id="CHEBI:15378"/>
        <dbReference type="ChEBI" id="CHEBI:30616"/>
        <dbReference type="ChEBI" id="CHEBI:36208"/>
        <dbReference type="ChEBI" id="CHEBI:145989"/>
        <dbReference type="ChEBI" id="CHEBI:456216"/>
        <dbReference type="EC" id="2.7.1.71"/>
    </reaction>
</comment>
<dbReference type="Pfam" id="PF01202">
    <property type="entry name" value="SKI"/>
    <property type="match status" value="1"/>
</dbReference>
<dbReference type="GO" id="GO:0016301">
    <property type="term" value="F:kinase activity"/>
    <property type="evidence" value="ECO:0007669"/>
    <property type="project" value="UniProtKB-KW"/>
</dbReference>
<dbReference type="InterPro" id="IPR031322">
    <property type="entry name" value="Shikimate/glucono_kinase"/>
</dbReference>
<keyword evidence="5 11" id="KW-0808">Transferase</keyword>
<evidence type="ECO:0000256" key="5">
    <source>
        <dbReference type="ARBA" id="ARBA00022679"/>
    </source>
</evidence>
<name>A0ABY1JL82_9BACL</name>
<dbReference type="PANTHER" id="PTHR21087:SF16">
    <property type="entry name" value="SHIKIMATE KINASE 1, CHLOROPLASTIC"/>
    <property type="match status" value="1"/>
</dbReference>
<comment type="similarity">
    <text evidence="2 11">Belongs to the shikimate kinase family.</text>
</comment>
<feature type="binding site" evidence="11">
    <location>
        <position position="61"/>
    </location>
    <ligand>
        <name>substrate</name>
    </ligand>
</feature>
<evidence type="ECO:0000313" key="13">
    <source>
        <dbReference type="Proteomes" id="UP000186666"/>
    </source>
</evidence>
<evidence type="ECO:0000256" key="1">
    <source>
        <dbReference type="ARBA" id="ARBA00004842"/>
    </source>
</evidence>
<comment type="cofactor">
    <cofactor evidence="11">
        <name>Mg(2+)</name>
        <dbReference type="ChEBI" id="CHEBI:18420"/>
    </cofactor>
    <text evidence="11">Binds 1 Mg(2+) ion per subunit.</text>
</comment>
<accession>A0ABY1JL82</accession>
<feature type="binding site" evidence="11">
    <location>
        <position position="19"/>
    </location>
    <ligand>
        <name>Mg(2+)</name>
        <dbReference type="ChEBI" id="CHEBI:18420"/>
    </ligand>
</feature>
<evidence type="ECO:0000313" key="12">
    <source>
        <dbReference type="EMBL" id="SIQ37580.1"/>
    </source>
</evidence>
<evidence type="ECO:0000256" key="6">
    <source>
        <dbReference type="ARBA" id="ARBA00022741"/>
    </source>
</evidence>
<dbReference type="RefSeq" id="WP_244555838.1">
    <property type="nucleotide sequence ID" value="NZ_FTNK01000001.1"/>
</dbReference>
<evidence type="ECO:0000256" key="3">
    <source>
        <dbReference type="ARBA" id="ARBA00012154"/>
    </source>
</evidence>
<evidence type="ECO:0000256" key="2">
    <source>
        <dbReference type="ARBA" id="ARBA00006997"/>
    </source>
</evidence>
<proteinExistence type="inferred from homology"/>
<evidence type="ECO:0000256" key="11">
    <source>
        <dbReference type="HAMAP-Rule" id="MF_00109"/>
    </source>
</evidence>
<dbReference type="HAMAP" id="MF_00109">
    <property type="entry name" value="Shikimate_kinase"/>
    <property type="match status" value="1"/>
</dbReference>
<dbReference type="PRINTS" id="PR01100">
    <property type="entry name" value="SHIKIMTKNASE"/>
</dbReference>
<dbReference type="InterPro" id="IPR000623">
    <property type="entry name" value="Shikimate_kinase/TSH1"/>
</dbReference>
<keyword evidence="9 11" id="KW-0057">Aromatic amino acid biosynthesis</keyword>
<keyword evidence="11" id="KW-0460">Magnesium</keyword>
<comment type="caution">
    <text evidence="11">Lacks conserved residue(s) required for the propagation of feature annotation.</text>
</comment>
<keyword evidence="7 11" id="KW-0418">Kinase</keyword>
<dbReference type="InterPro" id="IPR023000">
    <property type="entry name" value="Shikimate_kinase_CS"/>
</dbReference>
<keyword evidence="4 11" id="KW-0028">Amino-acid biosynthesis</keyword>
<evidence type="ECO:0000256" key="4">
    <source>
        <dbReference type="ARBA" id="ARBA00022605"/>
    </source>
</evidence>
<dbReference type="Gene3D" id="3.40.50.300">
    <property type="entry name" value="P-loop containing nucleotide triphosphate hydrolases"/>
    <property type="match status" value="1"/>
</dbReference>
<dbReference type="Proteomes" id="UP000186666">
    <property type="component" value="Unassembled WGS sequence"/>
</dbReference>
<protein>
    <recommendedName>
        <fullName evidence="3 11">Shikimate kinase</fullName>
        <shortName evidence="11">SK</shortName>
        <ecNumber evidence="3 11">2.7.1.71</ecNumber>
    </recommendedName>
</protein>
<dbReference type="PANTHER" id="PTHR21087">
    <property type="entry name" value="SHIKIMATE KINASE"/>
    <property type="match status" value="1"/>
</dbReference>
<dbReference type="SUPFAM" id="SSF52540">
    <property type="entry name" value="P-loop containing nucleoside triphosphate hydrolases"/>
    <property type="match status" value="1"/>
</dbReference>
<comment type="function">
    <text evidence="11">Catalyzes the specific phosphorylation of the 3-hydroxyl group of shikimic acid using ATP as a cosubstrate.</text>
</comment>
<organism evidence="12 13">
    <name type="scientific">Paenibacillus macquariensis</name>
    <dbReference type="NCBI Taxonomy" id="948756"/>
    <lineage>
        <taxon>Bacteria</taxon>
        <taxon>Bacillati</taxon>
        <taxon>Bacillota</taxon>
        <taxon>Bacilli</taxon>
        <taxon>Bacillales</taxon>
        <taxon>Paenibacillaceae</taxon>
        <taxon>Paenibacillus</taxon>
    </lineage>
</organism>
<reference evidence="12 13" key="1">
    <citation type="submission" date="2017-01" db="EMBL/GenBank/DDBJ databases">
        <authorList>
            <person name="Varghese N."/>
            <person name="Submissions S."/>
        </authorList>
    </citation>
    <scope>NUCLEOTIDE SEQUENCE [LARGE SCALE GENOMIC DNA]</scope>
    <source>
        <strain evidence="12 13">ATCC 23464</strain>
    </source>
</reference>
<dbReference type="PROSITE" id="PS01128">
    <property type="entry name" value="SHIKIMATE_KINASE"/>
    <property type="match status" value="1"/>
</dbReference>
<dbReference type="CDD" id="cd00464">
    <property type="entry name" value="SK"/>
    <property type="match status" value="1"/>
</dbReference>
<sequence length="170" mass="18516">MSQSQQNIILIGMMGTGKSTVGKWLAQQLEYKLVDLDAALEEHEGSSIASIFTNQGEAYFRKAETAILQQVLSGTGQVIATGGGAVLNQENCELMKSGGWVVALTAEAEDIASRVQGDGLRPLLAGNTEERIRTILEERKNAYLFANYTVNTSLFSAEQVSEMILTHYRV</sequence>
<feature type="binding site" evidence="11">
    <location>
        <position position="83"/>
    </location>
    <ligand>
        <name>substrate</name>
    </ligand>
</feature>
<evidence type="ECO:0000256" key="8">
    <source>
        <dbReference type="ARBA" id="ARBA00022840"/>
    </source>
</evidence>
<dbReference type="EMBL" id="FTNK01000001">
    <property type="protein sequence ID" value="SIQ37580.1"/>
    <property type="molecule type" value="Genomic_DNA"/>
</dbReference>
<feature type="binding site" evidence="11">
    <location>
        <begin position="15"/>
        <end position="20"/>
    </location>
    <ligand>
        <name>ATP</name>
        <dbReference type="ChEBI" id="CHEBI:30616"/>
    </ligand>
</feature>
<keyword evidence="11" id="KW-0479">Metal-binding</keyword>
<comment type="pathway">
    <text evidence="1 11">Metabolic intermediate biosynthesis; chorismate biosynthesis; chorismate from D-erythrose 4-phosphate and phosphoenolpyruvate: step 5/7.</text>
</comment>
<comment type="caution">
    <text evidence="12">The sequence shown here is derived from an EMBL/GenBank/DDBJ whole genome shotgun (WGS) entry which is preliminary data.</text>
</comment>
<evidence type="ECO:0000256" key="10">
    <source>
        <dbReference type="ARBA" id="ARBA00048567"/>
    </source>
</evidence>
<evidence type="ECO:0000256" key="7">
    <source>
        <dbReference type="ARBA" id="ARBA00022777"/>
    </source>
</evidence>